<evidence type="ECO:0000313" key="2">
    <source>
        <dbReference type="Proteomes" id="UP000499080"/>
    </source>
</evidence>
<keyword evidence="2" id="KW-1185">Reference proteome</keyword>
<dbReference type="OrthoDB" id="8061640at2759"/>
<dbReference type="Proteomes" id="UP000499080">
    <property type="component" value="Unassembled WGS sequence"/>
</dbReference>
<accession>A0A4Y2A555</accession>
<protein>
    <submittedName>
        <fullName evidence="1">Uncharacterized protein</fullName>
    </submittedName>
</protein>
<dbReference type="EMBL" id="BGPR01000006">
    <property type="protein sequence ID" value="GBL74677.1"/>
    <property type="molecule type" value="Genomic_DNA"/>
</dbReference>
<reference evidence="1 2" key="1">
    <citation type="journal article" date="2019" name="Sci. Rep.">
        <title>Orb-weaving spider Araneus ventricosus genome elucidates the spidroin gene catalogue.</title>
        <authorList>
            <person name="Kono N."/>
            <person name="Nakamura H."/>
            <person name="Ohtoshi R."/>
            <person name="Moran D.A.P."/>
            <person name="Shinohara A."/>
            <person name="Yoshida Y."/>
            <person name="Fujiwara M."/>
            <person name="Mori M."/>
            <person name="Tomita M."/>
            <person name="Arakawa K."/>
        </authorList>
    </citation>
    <scope>NUCLEOTIDE SEQUENCE [LARGE SCALE GENOMIC DNA]</scope>
</reference>
<sequence length="109" mass="12972">MKTPLHWIQYSGWCIQGRFSLSELNSAETICSNLLTEERLSRTLESFWNIESLGVNSPYERLENEVALRLFENSIQQNDRYEVKLTWINENVILHDNYANAERRFFNLL</sequence>
<evidence type="ECO:0000313" key="1">
    <source>
        <dbReference type="EMBL" id="GBL74677.1"/>
    </source>
</evidence>
<proteinExistence type="predicted"/>
<name>A0A4Y2A555_ARAVE</name>
<dbReference type="AlphaFoldDB" id="A0A4Y2A555"/>
<organism evidence="1 2">
    <name type="scientific">Araneus ventricosus</name>
    <name type="common">Orbweaver spider</name>
    <name type="synonym">Epeira ventricosa</name>
    <dbReference type="NCBI Taxonomy" id="182803"/>
    <lineage>
        <taxon>Eukaryota</taxon>
        <taxon>Metazoa</taxon>
        <taxon>Ecdysozoa</taxon>
        <taxon>Arthropoda</taxon>
        <taxon>Chelicerata</taxon>
        <taxon>Arachnida</taxon>
        <taxon>Araneae</taxon>
        <taxon>Araneomorphae</taxon>
        <taxon>Entelegynae</taxon>
        <taxon>Araneoidea</taxon>
        <taxon>Araneidae</taxon>
        <taxon>Araneus</taxon>
    </lineage>
</organism>
<gene>
    <name evidence="1" type="ORF">AVEN_243566_1</name>
</gene>
<comment type="caution">
    <text evidence="1">The sequence shown here is derived from an EMBL/GenBank/DDBJ whole genome shotgun (WGS) entry which is preliminary data.</text>
</comment>